<dbReference type="PANTHER" id="PTHR47718:SF15">
    <property type="entry name" value="PROTEIN FAR1-RELATED SEQUENCE 5-LIKE"/>
    <property type="match status" value="1"/>
</dbReference>
<dbReference type="InterPro" id="IPR004330">
    <property type="entry name" value="FAR1_DNA_bnd_dom"/>
</dbReference>
<dbReference type="Proteomes" id="UP001497516">
    <property type="component" value="Chromosome 6"/>
</dbReference>
<dbReference type="EMBL" id="OZ034819">
    <property type="protein sequence ID" value="CAL1396440.1"/>
    <property type="molecule type" value="Genomic_DNA"/>
</dbReference>
<dbReference type="GO" id="GO:0008270">
    <property type="term" value="F:zinc ion binding"/>
    <property type="evidence" value="ECO:0007669"/>
    <property type="project" value="UniProtKB-KW"/>
</dbReference>
<feature type="compositionally biased region" description="Acidic residues" evidence="5">
    <location>
        <begin position="12"/>
        <end position="24"/>
    </location>
</feature>
<feature type="compositionally biased region" description="Acidic residues" evidence="5">
    <location>
        <begin position="723"/>
        <end position="749"/>
    </location>
</feature>
<evidence type="ECO:0000313" key="8">
    <source>
        <dbReference type="Proteomes" id="UP001497516"/>
    </source>
</evidence>
<dbReference type="Pfam" id="PF03101">
    <property type="entry name" value="FAR1"/>
    <property type="match status" value="1"/>
</dbReference>
<dbReference type="InterPro" id="IPR006564">
    <property type="entry name" value="Znf_PMZ"/>
</dbReference>
<evidence type="ECO:0000256" key="3">
    <source>
        <dbReference type="ARBA" id="ARBA00022833"/>
    </source>
</evidence>
<evidence type="ECO:0000256" key="4">
    <source>
        <dbReference type="PROSITE-ProRule" id="PRU00325"/>
    </source>
</evidence>
<dbReference type="Pfam" id="PF10551">
    <property type="entry name" value="MULE"/>
    <property type="match status" value="1"/>
</dbReference>
<reference evidence="7 8" key="1">
    <citation type="submission" date="2024-04" db="EMBL/GenBank/DDBJ databases">
        <authorList>
            <person name="Fracassetti M."/>
        </authorList>
    </citation>
    <scope>NUCLEOTIDE SEQUENCE [LARGE SCALE GENOMIC DNA]</scope>
</reference>
<organism evidence="7 8">
    <name type="scientific">Linum trigynum</name>
    <dbReference type="NCBI Taxonomy" id="586398"/>
    <lineage>
        <taxon>Eukaryota</taxon>
        <taxon>Viridiplantae</taxon>
        <taxon>Streptophyta</taxon>
        <taxon>Embryophyta</taxon>
        <taxon>Tracheophyta</taxon>
        <taxon>Spermatophyta</taxon>
        <taxon>Magnoliopsida</taxon>
        <taxon>eudicotyledons</taxon>
        <taxon>Gunneridae</taxon>
        <taxon>Pentapetalae</taxon>
        <taxon>rosids</taxon>
        <taxon>fabids</taxon>
        <taxon>Malpighiales</taxon>
        <taxon>Linaceae</taxon>
        <taxon>Linum</taxon>
    </lineage>
</organism>
<protein>
    <recommendedName>
        <fullName evidence="6">SWIM-type domain-containing protein</fullName>
    </recommendedName>
</protein>
<feature type="region of interest" description="Disordered" evidence="5">
    <location>
        <begin position="709"/>
        <end position="768"/>
    </location>
</feature>
<keyword evidence="1" id="KW-0479">Metal-binding</keyword>
<evidence type="ECO:0000256" key="1">
    <source>
        <dbReference type="ARBA" id="ARBA00022723"/>
    </source>
</evidence>
<proteinExistence type="predicted"/>
<keyword evidence="2 4" id="KW-0863">Zinc-finger</keyword>
<feature type="region of interest" description="Disordered" evidence="5">
    <location>
        <begin position="1"/>
        <end position="33"/>
    </location>
</feature>
<accession>A0AAV2FG40</accession>
<evidence type="ECO:0000259" key="6">
    <source>
        <dbReference type="PROSITE" id="PS50966"/>
    </source>
</evidence>
<dbReference type="InterPro" id="IPR018289">
    <property type="entry name" value="MULE_transposase_dom"/>
</dbReference>
<keyword evidence="3" id="KW-0862">Zinc</keyword>
<evidence type="ECO:0000256" key="5">
    <source>
        <dbReference type="SAM" id="MobiDB-lite"/>
    </source>
</evidence>
<dbReference type="InterPro" id="IPR007527">
    <property type="entry name" value="Znf_SWIM"/>
</dbReference>
<sequence>MEEEEHPRNSAIEDDLESLEETGETDNGILNGETTGMEDVILDPPKIGQIFNDFEEAYNFYNDYARAWGFSVRCSKKVRNNKVEVTTGAFVCSCEGHRAPNKGEKKRDSPMETRFGCKAKWIVDIFKEDHNHMPINRQCTHHLRSQRGLTEADKADFRFKKNAGMKPSQIIKLAVHNAGGHDKVGYTVKDGMNFSTRDRNERLCPSDAAAALAYLESKKSTDTHFILWYTTDEENRLHNLFWADSMSIADLSCFGELLAFDTTYKKNIYNMPLVIFTGINHHFTSCLFGSALLANETEGSYKWALEILKEMLGGKDLHTVVTDGDKAMRNAIDTVFPYATHRLCAWHLSKNIKGKVKNSPDFEPQWSTFVIADYEQEEFEEKWKELVGKCGLQKNQWVTKNLFGRRGEWADTYLRSHYFAGLTTTSRNEGINSFVGRYLEERHCLLDFFIQYDRWCRDLRETEIKLDFKSNYGLTPLKSTMLRPLEESAVKLFSKAAFLKFRSELEQVIGCIKNTQSEDGNIHTYSLSMFNKQKVVEVKYNLETKDMECSCKKFNSVGIPCTHMLCVLKEERVKSLPEKLVLKRCSKNPKPIDSMPPPPKLGDDHSFNTRYGSLQFLATHIFLLGAETPLSFQVARGGLTAVRDKLEMMRTTPAERESMVIPKEFERALNPKKVMFKGFRKGKAKKQQKKKKMKCGRCGRRDGHYIKTCPEPEGYVSPATESSSDEEDDDDDMDFADSDGGDDGDDDDDQSGRPQKVIGKTYLSSYQN</sequence>
<dbReference type="SMART" id="SM00575">
    <property type="entry name" value="ZnF_PMZ"/>
    <property type="match status" value="1"/>
</dbReference>
<evidence type="ECO:0000313" key="7">
    <source>
        <dbReference type="EMBL" id="CAL1396440.1"/>
    </source>
</evidence>
<feature type="domain" description="SWIM-type" evidence="6">
    <location>
        <begin position="534"/>
        <end position="572"/>
    </location>
</feature>
<evidence type="ECO:0000256" key="2">
    <source>
        <dbReference type="ARBA" id="ARBA00022771"/>
    </source>
</evidence>
<gene>
    <name evidence="7" type="ORF">LTRI10_LOCUS36808</name>
</gene>
<dbReference type="PROSITE" id="PS50966">
    <property type="entry name" value="ZF_SWIM"/>
    <property type="match status" value="1"/>
</dbReference>
<dbReference type="PANTHER" id="PTHR47718">
    <property type="entry name" value="OS01G0519700 PROTEIN"/>
    <property type="match status" value="1"/>
</dbReference>
<keyword evidence="8" id="KW-1185">Reference proteome</keyword>
<name>A0AAV2FG40_9ROSI</name>
<dbReference type="AlphaFoldDB" id="A0AAV2FG40"/>